<dbReference type="Proteomes" id="UP000255460">
    <property type="component" value="Unassembled WGS sequence"/>
</dbReference>
<dbReference type="Gene3D" id="3.20.20.80">
    <property type="entry name" value="Glycosidases"/>
    <property type="match status" value="1"/>
</dbReference>
<dbReference type="GO" id="GO:0008706">
    <property type="term" value="F:6-phospho-beta-glucosidase activity"/>
    <property type="evidence" value="ECO:0007669"/>
    <property type="project" value="UniProtKB-EC"/>
</dbReference>
<name>A0A376KU06_ECOLX</name>
<dbReference type="AlphaFoldDB" id="A0A376KU06"/>
<dbReference type="EMBL" id="UFZQ01000001">
    <property type="protein sequence ID" value="STE86185.1"/>
    <property type="molecule type" value="Genomic_DNA"/>
</dbReference>
<dbReference type="InterPro" id="IPR001360">
    <property type="entry name" value="Glyco_hydro_1"/>
</dbReference>
<dbReference type="InterPro" id="IPR017853">
    <property type="entry name" value="GH"/>
</dbReference>
<dbReference type="EC" id="3.2.1.86" evidence="1"/>
<protein>
    <submittedName>
        <fullName evidence="1">6-phospho-beta-glucosidase</fullName>
        <ecNumber evidence="1">3.2.1.86</ecNumber>
    </submittedName>
</protein>
<evidence type="ECO:0000313" key="1">
    <source>
        <dbReference type="EMBL" id="STE86185.1"/>
    </source>
</evidence>
<keyword evidence="1" id="KW-0378">Hydrolase</keyword>
<gene>
    <name evidence="1" type="primary">celA_2</name>
    <name evidence="1" type="ORF">NCTC10418_03822</name>
</gene>
<dbReference type="GO" id="GO:0005975">
    <property type="term" value="P:carbohydrate metabolic process"/>
    <property type="evidence" value="ECO:0007669"/>
    <property type="project" value="InterPro"/>
</dbReference>
<evidence type="ECO:0000313" key="2">
    <source>
        <dbReference type="Proteomes" id="UP000255460"/>
    </source>
</evidence>
<keyword evidence="1" id="KW-0326">Glycosidase</keyword>
<dbReference type="Pfam" id="PF00232">
    <property type="entry name" value="Glyco_hydro_1"/>
    <property type="match status" value="1"/>
</dbReference>
<dbReference type="SUPFAM" id="SSF51445">
    <property type="entry name" value="(Trans)glycosidases"/>
    <property type="match status" value="1"/>
</dbReference>
<reference evidence="1 2" key="1">
    <citation type="submission" date="2018-06" db="EMBL/GenBank/DDBJ databases">
        <authorList>
            <consortium name="Pathogen Informatics"/>
            <person name="Doyle S."/>
        </authorList>
    </citation>
    <scope>NUCLEOTIDE SEQUENCE [LARGE SCALE GENOMIC DNA]</scope>
    <source>
        <strain evidence="1 2">NCTC10418</strain>
    </source>
</reference>
<sequence>MSAKQIMYQAVHYELVASALAVQTGKSINPEFNIGCMIAMCPIYPLTCAPNDMMMATKAMHRRYWFTDVHARGYYPQHMLNYFCQERIQPRYHTRR</sequence>
<organism evidence="1 2">
    <name type="scientific">Escherichia coli</name>
    <dbReference type="NCBI Taxonomy" id="562"/>
    <lineage>
        <taxon>Bacteria</taxon>
        <taxon>Pseudomonadati</taxon>
        <taxon>Pseudomonadota</taxon>
        <taxon>Gammaproteobacteria</taxon>
        <taxon>Enterobacterales</taxon>
        <taxon>Enterobacteriaceae</taxon>
        <taxon>Escherichia</taxon>
    </lineage>
</organism>
<proteinExistence type="predicted"/>
<accession>A0A376KU06</accession>